<protein>
    <submittedName>
        <fullName evidence="2">Uncharacterized protein</fullName>
    </submittedName>
</protein>
<evidence type="ECO:0000256" key="1">
    <source>
        <dbReference type="SAM" id="MobiDB-lite"/>
    </source>
</evidence>
<evidence type="ECO:0000313" key="2">
    <source>
        <dbReference type="EnsemblMetazoa" id="GPPI020532-PA"/>
    </source>
</evidence>
<name>A0A1B0B6K7_9MUSC</name>
<dbReference type="VEuPathDB" id="VectorBase:GPPI020532"/>
<reference evidence="3" key="1">
    <citation type="submission" date="2015-01" db="EMBL/GenBank/DDBJ databases">
        <authorList>
            <person name="Aksoy S."/>
            <person name="Warren W."/>
            <person name="Wilson R.K."/>
        </authorList>
    </citation>
    <scope>NUCLEOTIDE SEQUENCE [LARGE SCALE GENOMIC DNA]</scope>
    <source>
        <strain evidence="3">IAEA</strain>
    </source>
</reference>
<dbReference type="EnsemblMetazoa" id="GPPI020532-RA">
    <property type="protein sequence ID" value="GPPI020532-PA"/>
    <property type="gene ID" value="GPPI020532"/>
</dbReference>
<feature type="region of interest" description="Disordered" evidence="1">
    <location>
        <begin position="44"/>
        <end position="95"/>
    </location>
</feature>
<sequence>MPPSLPLICTLQFSTNEISNPNDITKISKAASHEQSQTMSVFVENRGDLAKNPTQNSHQGRQQTINNLREELPEKPNSVGPPNKNATDWKKARAN</sequence>
<dbReference type="EMBL" id="JXJN01009150">
    <property type="status" value="NOT_ANNOTATED_CDS"/>
    <property type="molecule type" value="Genomic_DNA"/>
</dbReference>
<evidence type="ECO:0000313" key="3">
    <source>
        <dbReference type="Proteomes" id="UP000092460"/>
    </source>
</evidence>
<reference evidence="2" key="2">
    <citation type="submission" date="2020-05" db="UniProtKB">
        <authorList>
            <consortium name="EnsemblMetazoa"/>
        </authorList>
    </citation>
    <scope>IDENTIFICATION</scope>
    <source>
        <strain evidence="2">IAEA</strain>
    </source>
</reference>
<organism evidence="2 3">
    <name type="scientific">Glossina palpalis gambiensis</name>
    <dbReference type="NCBI Taxonomy" id="67801"/>
    <lineage>
        <taxon>Eukaryota</taxon>
        <taxon>Metazoa</taxon>
        <taxon>Ecdysozoa</taxon>
        <taxon>Arthropoda</taxon>
        <taxon>Hexapoda</taxon>
        <taxon>Insecta</taxon>
        <taxon>Pterygota</taxon>
        <taxon>Neoptera</taxon>
        <taxon>Endopterygota</taxon>
        <taxon>Diptera</taxon>
        <taxon>Brachycera</taxon>
        <taxon>Muscomorpha</taxon>
        <taxon>Hippoboscoidea</taxon>
        <taxon>Glossinidae</taxon>
        <taxon>Glossina</taxon>
    </lineage>
</organism>
<feature type="compositionally biased region" description="Polar residues" evidence="1">
    <location>
        <begin position="52"/>
        <end position="67"/>
    </location>
</feature>
<proteinExistence type="predicted"/>
<dbReference type="STRING" id="67801.A0A1B0B6K7"/>
<accession>A0A1B0B6K7</accession>
<keyword evidence="3" id="KW-1185">Reference proteome</keyword>
<dbReference type="Proteomes" id="UP000092460">
    <property type="component" value="Unassembled WGS sequence"/>
</dbReference>
<dbReference type="AlphaFoldDB" id="A0A1B0B6K7"/>